<organism evidence="1">
    <name type="scientific">marine sediment metagenome</name>
    <dbReference type="NCBI Taxonomy" id="412755"/>
    <lineage>
        <taxon>unclassified sequences</taxon>
        <taxon>metagenomes</taxon>
        <taxon>ecological metagenomes</taxon>
    </lineage>
</organism>
<sequence length="41" mass="4944">MTISKEKKKDFKKKEIDVESSFYYALSHKIRRKIIKIIGEN</sequence>
<accession>X0T308</accession>
<evidence type="ECO:0000313" key="1">
    <source>
        <dbReference type="EMBL" id="GAF87619.1"/>
    </source>
</evidence>
<protein>
    <submittedName>
        <fullName evidence="1">Uncharacterized protein</fullName>
    </submittedName>
</protein>
<feature type="non-terminal residue" evidence="1">
    <location>
        <position position="41"/>
    </location>
</feature>
<gene>
    <name evidence="1" type="ORF">S01H1_22268</name>
</gene>
<comment type="caution">
    <text evidence="1">The sequence shown here is derived from an EMBL/GenBank/DDBJ whole genome shotgun (WGS) entry which is preliminary data.</text>
</comment>
<proteinExistence type="predicted"/>
<name>X0T308_9ZZZZ</name>
<reference evidence="1" key="1">
    <citation type="journal article" date="2014" name="Front. Microbiol.">
        <title>High frequency of phylogenetically diverse reductive dehalogenase-homologous genes in deep subseafloor sedimentary metagenomes.</title>
        <authorList>
            <person name="Kawai M."/>
            <person name="Futagami T."/>
            <person name="Toyoda A."/>
            <person name="Takaki Y."/>
            <person name="Nishi S."/>
            <person name="Hori S."/>
            <person name="Arai W."/>
            <person name="Tsubouchi T."/>
            <person name="Morono Y."/>
            <person name="Uchiyama I."/>
            <person name="Ito T."/>
            <person name="Fujiyama A."/>
            <person name="Inagaki F."/>
            <person name="Takami H."/>
        </authorList>
    </citation>
    <scope>NUCLEOTIDE SEQUENCE</scope>
    <source>
        <strain evidence="1">Expedition CK06-06</strain>
    </source>
</reference>
<dbReference type="AlphaFoldDB" id="X0T308"/>
<dbReference type="EMBL" id="BARS01012529">
    <property type="protein sequence ID" value="GAF87619.1"/>
    <property type="molecule type" value="Genomic_DNA"/>
</dbReference>